<evidence type="ECO:0000256" key="1">
    <source>
        <dbReference type="SAM" id="Phobius"/>
    </source>
</evidence>
<evidence type="ECO:0000259" key="2">
    <source>
        <dbReference type="Pfam" id="PF20151"/>
    </source>
</evidence>
<feature type="transmembrane region" description="Helical" evidence="1">
    <location>
        <begin position="99"/>
        <end position="117"/>
    </location>
</feature>
<dbReference type="InterPro" id="IPR045340">
    <property type="entry name" value="DUF6533"/>
</dbReference>
<feature type="transmembrane region" description="Helical" evidence="1">
    <location>
        <begin position="58"/>
        <end position="79"/>
    </location>
</feature>
<dbReference type="Pfam" id="PF20151">
    <property type="entry name" value="DUF6533"/>
    <property type="match status" value="1"/>
</dbReference>
<comment type="caution">
    <text evidence="3">The sequence shown here is derived from an EMBL/GenBank/DDBJ whole genome shotgun (WGS) entry which is preliminary data.</text>
</comment>
<keyword evidence="1" id="KW-1133">Transmembrane helix</keyword>
<keyword evidence="4" id="KW-1185">Reference proteome</keyword>
<evidence type="ECO:0000313" key="4">
    <source>
        <dbReference type="Proteomes" id="UP000298030"/>
    </source>
</evidence>
<gene>
    <name evidence="3" type="ORF">FA13DRAFT_1793608</name>
</gene>
<keyword evidence="1" id="KW-0472">Membrane</keyword>
<dbReference type="OrthoDB" id="2638860at2759"/>
<dbReference type="Proteomes" id="UP000298030">
    <property type="component" value="Unassembled WGS sequence"/>
</dbReference>
<feature type="transmembrane region" description="Helical" evidence="1">
    <location>
        <begin position="259"/>
        <end position="278"/>
    </location>
</feature>
<name>A0A4Y7T4N6_COPMI</name>
<accession>A0A4Y7T4N6</accession>
<feature type="transmembrane region" description="Helical" evidence="1">
    <location>
        <begin position="129"/>
        <end position="153"/>
    </location>
</feature>
<feature type="transmembrane region" description="Helical" evidence="1">
    <location>
        <begin position="173"/>
        <end position="197"/>
    </location>
</feature>
<keyword evidence="1" id="KW-0812">Transmembrane</keyword>
<dbReference type="AlphaFoldDB" id="A0A4Y7T4N6"/>
<protein>
    <recommendedName>
        <fullName evidence="2">DUF6533 domain-containing protein</fullName>
    </recommendedName>
</protein>
<sequence>MADGTDEATAAMQTLVTLAKQSLDGSYFYYAAWVVLMYDHLSMLDMEVELIWKKRWSLVKVLFIINRYIPDVSFIYGVALMTWLPDDVFSKQCPHLSRVQTWMSLIALQAMQAIMVHRIICMYRYKRILTIYIVTGFVCNLLAGFIIAGNSMHVMNTPIFFGDTLRTCAPLNFQAWTVASWFLMLAFEIVVFSLAAFEGVRFFRESKFSRDLNIVTRGRKGHSLMYILMRDSIVFPLIGLLLSFINILAFYVFPMSAMQYTFTTTAALTPILGCRLILHLRDAYYQPFSDEIEAFQEPIAPDSRHIDADSAPVYALDTMASSSTLPPRRHLFTD</sequence>
<dbReference type="EMBL" id="QPFP01000029">
    <property type="protein sequence ID" value="TEB29137.1"/>
    <property type="molecule type" value="Genomic_DNA"/>
</dbReference>
<organism evidence="3 4">
    <name type="scientific">Coprinellus micaceus</name>
    <name type="common">Glistening ink-cap mushroom</name>
    <name type="synonym">Coprinus micaceus</name>
    <dbReference type="NCBI Taxonomy" id="71717"/>
    <lineage>
        <taxon>Eukaryota</taxon>
        <taxon>Fungi</taxon>
        <taxon>Dikarya</taxon>
        <taxon>Basidiomycota</taxon>
        <taxon>Agaricomycotina</taxon>
        <taxon>Agaricomycetes</taxon>
        <taxon>Agaricomycetidae</taxon>
        <taxon>Agaricales</taxon>
        <taxon>Agaricineae</taxon>
        <taxon>Psathyrellaceae</taxon>
        <taxon>Coprinellus</taxon>
    </lineage>
</organism>
<reference evidence="3 4" key="1">
    <citation type="journal article" date="2019" name="Nat. Ecol. Evol.">
        <title>Megaphylogeny resolves global patterns of mushroom evolution.</title>
        <authorList>
            <person name="Varga T."/>
            <person name="Krizsan K."/>
            <person name="Foldi C."/>
            <person name="Dima B."/>
            <person name="Sanchez-Garcia M."/>
            <person name="Sanchez-Ramirez S."/>
            <person name="Szollosi G.J."/>
            <person name="Szarkandi J.G."/>
            <person name="Papp V."/>
            <person name="Albert L."/>
            <person name="Andreopoulos W."/>
            <person name="Angelini C."/>
            <person name="Antonin V."/>
            <person name="Barry K.W."/>
            <person name="Bougher N.L."/>
            <person name="Buchanan P."/>
            <person name="Buyck B."/>
            <person name="Bense V."/>
            <person name="Catcheside P."/>
            <person name="Chovatia M."/>
            <person name="Cooper J."/>
            <person name="Damon W."/>
            <person name="Desjardin D."/>
            <person name="Finy P."/>
            <person name="Geml J."/>
            <person name="Haridas S."/>
            <person name="Hughes K."/>
            <person name="Justo A."/>
            <person name="Karasinski D."/>
            <person name="Kautmanova I."/>
            <person name="Kiss B."/>
            <person name="Kocsube S."/>
            <person name="Kotiranta H."/>
            <person name="LaButti K.M."/>
            <person name="Lechner B.E."/>
            <person name="Liimatainen K."/>
            <person name="Lipzen A."/>
            <person name="Lukacs Z."/>
            <person name="Mihaltcheva S."/>
            <person name="Morgado L.N."/>
            <person name="Niskanen T."/>
            <person name="Noordeloos M.E."/>
            <person name="Ohm R.A."/>
            <person name="Ortiz-Santana B."/>
            <person name="Ovrebo C."/>
            <person name="Racz N."/>
            <person name="Riley R."/>
            <person name="Savchenko A."/>
            <person name="Shiryaev A."/>
            <person name="Soop K."/>
            <person name="Spirin V."/>
            <person name="Szebenyi C."/>
            <person name="Tomsovsky M."/>
            <person name="Tulloss R.E."/>
            <person name="Uehling J."/>
            <person name="Grigoriev I.V."/>
            <person name="Vagvolgyi C."/>
            <person name="Papp T."/>
            <person name="Martin F.M."/>
            <person name="Miettinen O."/>
            <person name="Hibbett D.S."/>
            <person name="Nagy L.G."/>
        </authorList>
    </citation>
    <scope>NUCLEOTIDE SEQUENCE [LARGE SCALE GENOMIC DNA]</scope>
    <source>
        <strain evidence="3 4">FP101781</strain>
    </source>
</reference>
<proteinExistence type="predicted"/>
<evidence type="ECO:0000313" key="3">
    <source>
        <dbReference type="EMBL" id="TEB29137.1"/>
    </source>
</evidence>
<feature type="transmembrane region" description="Helical" evidence="1">
    <location>
        <begin position="233"/>
        <end position="253"/>
    </location>
</feature>
<feature type="domain" description="DUF6533" evidence="2">
    <location>
        <begin position="27"/>
        <end position="70"/>
    </location>
</feature>